<dbReference type="PANTHER" id="PTHR33608">
    <property type="entry name" value="BLL2464 PROTEIN"/>
    <property type="match status" value="1"/>
</dbReference>
<dbReference type="OrthoDB" id="9780819at2"/>
<keyword evidence="3" id="KW-1185">Reference proteome</keyword>
<accession>A0A518CX79</accession>
<feature type="domain" description="DUF58" evidence="1">
    <location>
        <begin position="52"/>
        <end position="257"/>
    </location>
</feature>
<proteinExistence type="predicted"/>
<name>A0A518CX79_9BACT</name>
<dbReference type="InterPro" id="IPR002881">
    <property type="entry name" value="DUF58"/>
</dbReference>
<dbReference type="PANTHER" id="PTHR33608:SF7">
    <property type="entry name" value="DUF58 DOMAIN-CONTAINING PROTEIN"/>
    <property type="match status" value="1"/>
</dbReference>
<dbReference type="EMBL" id="CP036290">
    <property type="protein sequence ID" value="QDU83830.1"/>
    <property type="molecule type" value="Genomic_DNA"/>
</dbReference>
<evidence type="ECO:0000259" key="1">
    <source>
        <dbReference type="Pfam" id="PF01882"/>
    </source>
</evidence>
<dbReference type="RefSeq" id="WP_145184241.1">
    <property type="nucleotide sequence ID" value="NZ_CP036290.1"/>
</dbReference>
<protein>
    <recommendedName>
        <fullName evidence="1">DUF58 domain-containing protein</fullName>
    </recommendedName>
</protein>
<dbReference type="AlphaFoldDB" id="A0A518CX79"/>
<gene>
    <name evidence="2" type="ORF">Pla163_09310</name>
</gene>
<dbReference type="Proteomes" id="UP000319342">
    <property type="component" value="Chromosome"/>
</dbReference>
<organism evidence="2 3">
    <name type="scientific">Rohdeia mirabilis</name>
    <dbReference type="NCBI Taxonomy" id="2528008"/>
    <lineage>
        <taxon>Bacteria</taxon>
        <taxon>Pseudomonadati</taxon>
        <taxon>Planctomycetota</taxon>
        <taxon>Planctomycetia</taxon>
        <taxon>Planctomycetia incertae sedis</taxon>
        <taxon>Rohdeia</taxon>
    </lineage>
</organism>
<dbReference type="SUPFAM" id="SSF53300">
    <property type="entry name" value="vWA-like"/>
    <property type="match status" value="1"/>
</dbReference>
<dbReference type="Pfam" id="PF01882">
    <property type="entry name" value="DUF58"/>
    <property type="match status" value="1"/>
</dbReference>
<evidence type="ECO:0000313" key="2">
    <source>
        <dbReference type="EMBL" id="QDU83830.1"/>
    </source>
</evidence>
<sequence length="299" mass="33074">MPTAVTDPAELLDADFLDALTRLRIVARRVPRGGRFADQSSQALGSGLEFKDYRPYTPGDDLRAIDWNIYRRMGRVFVRLFEELEDLPVYLLPDVSASAFVETPPRGRAGLRAALALGAVALGQHDSVGVFPFSDDLRIALPPSAGKGRVWTLANAMARIEVGGATDIERSLKRFGAMRLRRGLAVIVSDYFDPRGIEALRAGLRHVRHQVLFVQLTRPSDSRPDLEGDLRLVDCESGSVCDVSVTGDVVRRYREAYARFEGELMDVARKRGAGLLRLDVEEPVVPQLAKLFESGTLRV</sequence>
<evidence type="ECO:0000313" key="3">
    <source>
        <dbReference type="Proteomes" id="UP000319342"/>
    </source>
</evidence>
<reference evidence="2 3" key="1">
    <citation type="submission" date="2019-02" db="EMBL/GenBank/DDBJ databases">
        <title>Deep-cultivation of Planctomycetes and their phenomic and genomic characterization uncovers novel biology.</title>
        <authorList>
            <person name="Wiegand S."/>
            <person name="Jogler M."/>
            <person name="Boedeker C."/>
            <person name="Pinto D."/>
            <person name="Vollmers J."/>
            <person name="Rivas-Marin E."/>
            <person name="Kohn T."/>
            <person name="Peeters S.H."/>
            <person name="Heuer A."/>
            <person name="Rast P."/>
            <person name="Oberbeckmann S."/>
            <person name="Bunk B."/>
            <person name="Jeske O."/>
            <person name="Meyerdierks A."/>
            <person name="Storesund J.E."/>
            <person name="Kallscheuer N."/>
            <person name="Luecker S."/>
            <person name="Lage O.M."/>
            <person name="Pohl T."/>
            <person name="Merkel B.J."/>
            <person name="Hornburger P."/>
            <person name="Mueller R.-W."/>
            <person name="Bruemmer F."/>
            <person name="Labrenz M."/>
            <person name="Spormann A.M."/>
            <person name="Op den Camp H."/>
            <person name="Overmann J."/>
            <person name="Amann R."/>
            <person name="Jetten M.S.M."/>
            <person name="Mascher T."/>
            <person name="Medema M.H."/>
            <person name="Devos D.P."/>
            <person name="Kaster A.-K."/>
            <person name="Ovreas L."/>
            <person name="Rohde M."/>
            <person name="Galperin M.Y."/>
            <person name="Jogler C."/>
        </authorList>
    </citation>
    <scope>NUCLEOTIDE SEQUENCE [LARGE SCALE GENOMIC DNA]</scope>
    <source>
        <strain evidence="2 3">Pla163</strain>
    </source>
</reference>
<dbReference type="InterPro" id="IPR036465">
    <property type="entry name" value="vWFA_dom_sf"/>
</dbReference>